<evidence type="ECO:0000256" key="2">
    <source>
        <dbReference type="SAM" id="Phobius"/>
    </source>
</evidence>
<feature type="signal peptide" evidence="3">
    <location>
        <begin position="1"/>
        <end position="22"/>
    </location>
</feature>
<protein>
    <submittedName>
        <fullName evidence="4">P-selectin glycoprotein ligand 1</fullName>
    </submittedName>
</protein>
<evidence type="ECO:0000313" key="4">
    <source>
        <dbReference type="EMBL" id="KAI5625279.1"/>
    </source>
</evidence>
<feature type="compositionally biased region" description="Polar residues" evidence="1">
    <location>
        <begin position="35"/>
        <end position="93"/>
    </location>
</feature>
<evidence type="ECO:0000256" key="3">
    <source>
        <dbReference type="SAM" id="SignalP"/>
    </source>
</evidence>
<feature type="compositionally biased region" description="Low complexity" evidence="1">
    <location>
        <begin position="162"/>
        <end position="186"/>
    </location>
</feature>
<dbReference type="AlphaFoldDB" id="A0AAD5AYG8"/>
<keyword evidence="3" id="KW-0732">Signal</keyword>
<evidence type="ECO:0000256" key="1">
    <source>
        <dbReference type="SAM" id="MobiDB-lite"/>
    </source>
</evidence>
<dbReference type="Proteomes" id="UP001205998">
    <property type="component" value="Unassembled WGS sequence"/>
</dbReference>
<evidence type="ECO:0000313" key="5">
    <source>
        <dbReference type="Proteomes" id="UP001205998"/>
    </source>
</evidence>
<comment type="caution">
    <text evidence="4">The sequence shown here is derived from an EMBL/GenBank/DDBJ whole genome shotgun (WGS) entry which is preliminary data.</text>
</comment>
<feature type="compositionally biased region" description="Polar residues" evidence="1">
    <location>
        <begin position="110"/>
        <end position="119"/>
    </location>
</feature>
<dbReference type="InterPro" id="IPR026195">
    <property type="entry name" value="PSGL-1"/>
</dbReference>
<feature type="chain" id="PRO_5041899525" evidence="3">
    <location>
        <begin position="23"/>
        <end position="306"/>
    </location>
</feature>
<dbReference type="InterPro" id="IPR008608">
    <property type="entry name" value="Ectropic_vir_integratn_site_2A"/>
</dbReference>
<reference evidence="4" key="1">
    <citation type="submission" date="2018-07" db="EMBL/GenBank/DDBJ databases">
        <title>Comparative genomics of catfishes provides insights into carnivory and benthic adaptation.</title>
        <authorList>
            <person name="Zhang Y."/>
            <person name="Wang D."/>
            <person name="Peng Z."/>
            <person name="Zheng S."/>
            <person name="Shao F."/>
            <person name="Tao W."/>
        </authorList>
    </citation>
    <scope>NUCLEOTIDE SEQUENCE</scope>
    <source>
        <strain evidence="4">Chongqing</strain>
    </source>
</reference>
<feature type="transmembrane region" description="Helical" evidence="2">
    <location>
        <begin position="214"/>
        <end position="236"/>
    </location>
</feature>
<dbReference type="PANTHER" id="PTHR17384:SF7">
    <property type="entry name" value="P-SELECTIN GLYCOPROTEIN LIGAND 1"/>
    <property type="match status" value="1"/>
</dbReference>
<organism evidence="4 5">
    <name type="scientific">Silurus asotus</name>
    <name type="common">Amur catfish</name>
    <name type="synonym">Parasilurus asotus</name>
    <dbReference type="NCBI Taxonomy" id="30991"/>
    <lineage>
        <taxon>Eukaryota</taxon>
        <taxon>Metazoa</taxon>
        <taxon>Chordata</taxon>
        <taxon>Craniata</taxon>
        <taxon>Vertebrata</taxon>
        <taxon>Euteleostomi</taxon>
        <taxon>Actinopterygii</taxon>
        <taxon>Neopterygii</taxon>
        <taxon>Teleostei</taxon>
        <taxon>Ostariophysi</taxon>
        <taxon>Siluriformes</taxon>
        <taxon>Siluridae</taxon>
        <taxon>Silurus</taxon>
    </lineage>
</organism>
<sequence length="306" mass="32574">MTNQLDLRLFLFLLIASSLATGQQLLKDNLQNSTVSNHTQQNDNTTELQPTGRLPQTTGIRNESFTAAPTPSRNTSETTHSWPSQGNGTSGNTLKIEGTETNTTEHKSTGNESLVTESPPQSPLPEKNGTSDPTISIGANGTNATNSVTAVPPPHSSTGGPTRSKTTIKTTSIVRTTSSHTPTTAHHSQKPDKPTTRICPTAEPKKEGLVGQCLIAIASLAALATIFIMTTIVFATKLAGLRQRHRASLLHGTEMVCISALMNDTDYPIPTPKHPKSNGALIPITEDEDGDDLTLNSFLHDTEVVA</sequence>
<name>A0AAD5AYG8_SILAS</name>
<keyword evidence="5" id="KW-1185">Reference proteome</keyword>
<dbReference type="PANTHER" id="PTHR17384">
    <property type="entry name" value="P-SELECTIN GLYCOPROTEIN LIGAND-1"/>
    <property type="match status" value="1"/>
</dbReference>
<keyword evidence="2" id="KW-0812">Transmembrane</keyword>
<dbReference type="GO" id="GO:0005886">
    <property type="term" value="C:plasma membrane"/>
    <property type="evidence" value="ECO:0007669"/>
    <property type="project" value="TreeGrafter"/>
</dbReference>
<gene>
    <name evidence="4" type="ORF">C0J50_15138</name>
</gene>
<feature type="compositionally biased region" description="Polar residues" evidence="1">
    <location>
        <begin position="128"/>
        <end position="149"/>
    </location>
</feature>
<accession>A0AAD5AYG8</accession>
<proteinExistence type="predicted"/>
<keyword evidence="2" id="KW-0472">Membrane</keyword>
<dbReference type="GO" id="GO:0050901">
    <property type="term" value="P:leukocyte tethering or rolling"/>
    <property type="evidence" value="ECO:0007669"/>
    <property type="project" value="TreeGrafter"/>
</dbReference>
<dbReference type="Pfam" id="PF05399">
    <property type="entry name" value="EVI2A"/>
    <property type="match status" value="1"/>
</dbReference>
<dbReference type="EMBL" id="MU551562">
    <property type="protein sequence ID" value="KAI5625279.1"/>
    <property type="molecule type" value="Genomic_DNA"/>
</dbReference>
<keyword evidence="2" id="KW-1133">Transmembrane helix</keyword>
<feature type="region of interest" description="Disordered" evidence="1">
    <location>
        <begin position="35"/>
        <end position="198"/>
    </location>
</feature>